<proteinExistence type="predicted"/>
<dbReference type="RefSeq" id="WP_098227494.1">
    <property type="nucleotide sequence ID" value="NZ_NUBY01000202.1"/>
</dbReference>
<protein>
    <recommendedName>
        <fullName evidence="5">DUF2252 domain-containing protein</fullName>
    </recommendedName>
</protein>
<dbReference type="AlphaFoldDB" id="A0A2A8H8D7"/>
<feature type="region of interest" description="Disordered" evidence="1">
    <location>
        <begin position="26"/>
        <end position="45"/>
    </location>
</feature>
<accession>A0A2A8H8D7</accession>
<organism evidence="3 4">
    <name type="scientific">Bacillus toyonensis</name>
    <dbReference type="NCBI Taxonomy" id="155322"/>
    <lineage>
        <taxon>Bacteria</taxon>
        <taxon>Bacillati</taxon>
        <taxon>Bacillota</taxon>
        <taxon>Bacilli</taxon>
        <taxon>Bacillales</taxon>
        <taxon>Bacillaceae</taxon>
        <taxon>Bacillus</taxon>
        <taxon>Bacillus cereus group</taxon>
    </lineage>
</organism>
<sequence length="479" mass="55604">MMKRSLYLCIAASMLATAGCSFDTNKPYTKQSNQQAENKSNKERRQKYVQQQLQVANAFIQNPAIRANKYKKMMESPFNFYRGTTPLYYSDLRIGVIPIPAGWNQHTPIQTWLEGDAHAQNVAIFDDREGTLRFDVTDFKNAYIGPFYWDILRFMSSIFLFTDEMSHMKVSTAQQKQLAATFLHTYQTTLQKIAENPTEKYKEFRIEQLKNGFIQKKIEEMKSSHTYEAFLGQTTLLQNGKRIFLPNDPSFVSLRAEEQEDFTKGWNDYIKSIASFVDTKSEGYFTRKDVVYKQNSGVGSVGRDIFYVLIEGETTGSEDDILLEIKEQQLPAMFAEGQLSKEEYNLWFSSHAERTRIATLATGMKVDSYLGTLYTKGLSYSVKKLPPWYHEFEPADFHQLSDIEEFVQYAAKAFASMHARADQDYNPTYVPNNFAENALAFMKKNPQIHQQFLQWSEEYYHRVVEDYTLFKALVQNKKL</sequence>
<evidence type="ECO:0000256" key="1">
    <source>
        <dbReference type="SAM" id="MobiDB-lite"/>
    </source>
</evidence>
<reference evidence="3 4" key="1">
    <citation type="submission" date="2017-09" db="EMBL/GenBank/DDBJ databases">
        <title>Large-scale bioinformatics analysis of Bacillus genomes uncovers conserved roles of natural products in bacterial physiology.</title>
        <authorList>
            <consortium name="Agbiome Team Llc"/>
            <person name="Bleich R.M."/>
            <person name="Grubbs K.J."/>
            <person name="Santa Maria K.C."/>
            <person name="Allen S.E."/>
            <person name="Farag S."/>
            <person name="Shank E.A."/>
            <person name="Bowers A."/>
        </authorList>
    </citation>
    <scope>NUCLEOTIDE SEQUENCE [LARGE SCALE GENOMIC DNA]</scope>
    <source>
        <strain evidence="3 4">AFS021349</strain>
    </source>
</reference>
<dbReference type="PANTHER" id="PTHR39441:SF1">
    <property type="entry name" value="DUF2252 DOMAIN-CONTAINING PROTEIN"/>
    <property type="match status" value="1"/>
</dbReference>
<evidence type="ECO:0000313" key="4">
    <source>
        <dbReference type="Proteomes" id="UP000220841"/>
    </source>
</evidence>
<feature type="signal peptide" evidence="2">
    <location>
        <begin position="1"/>
        <end position="18"/>
    </location>
</feature>
<evidence type="ECO:0000256" key="2">
    <source>
        <dbReference type="SAM" id="SignalP"/>
    </source>
</evidence>
<dbReference type="InterPro" id="IPR018721">
    <property type="entry name" value="DUF2252"/>
</dbReference>
<dbReference type="Proteomes" id="UP000220841">
    <property type="component" value="Unassembled WGS sequence"/>
</dbReference>
<evidence type="ECO:0000313" key="3">
    <source>
        <dbReference type="EMBL" id="PEP95263.1"/>
    </source>
</evidence>
<comment type="caution">
    <text evidence="3">The sequence shown here is derived from an EMBL/GenBank/DDBJ whole genome shotgun (WGS) entry which is preliminary data.</text>
</comment>
<gene>
    <name evidence="3" type="ORF">CN585_26040</name>
</gene>
<dbReference type="PROSITE" id="PS51257">
    <property type="entry name" value="PROKAR_LIPOPROTEIN"/>
    <property type="match status" value="1"/>
</dbReference>
<dbReference type="SUPFAM" id="SSF56112">
    <property type="entry name" value="Protein kinase-like (PK-like)"/>
    <property type="match status" value="1"/>
</dbReference>
<keyword evidence="2" id="KW-0732">Signal</keyword>
<dbReference type="PANTHER" id="PTHR39441">
    <property type="entry name" value="DUF2252 DOMAIN-CONTAINING PROTEIN"/>
    <property type="match status" value="1"/>
</dbReference>
<name>A0A2A8H8D7_9BACI</name>
<feature type="compositionally biased region" description="Polar residues" evidence="1">
    <location>
        <begin position="26"/>
        <end position="38"/>
    </location>
</feature>
<dbReference type="Pfam" id="PF10009">
    <property type="entry name" value="DUF2252"/>
    <property type="match status" value="1"/>
</dbReference>
<dbReference type="EMBL" id="NUBY01000202">
    <property type="protein sequence ID" value="PEP95263.1"/>
    <property type="molecule type" value="Genomic_DNA"/>
</dbReference>
<dbReference type="InterPro" id="IPR011009">
    <property type="entry name" value="Kinase-like_dom_sf"/>
</dbReference>
<feature type="chain" id="PRO_5039582736" description="DUF2252 domain-containing protein" evidence="2">
    <location>
        <begin position="19"/>
        <end position="479"/>
    </location>
</feature>
<evidence type="ECO:0008006" key="5">
    <source>
        <dbReference type="Google" id="ProtNLM"/>
    </source>
</evidence>